<keyword evidence="1" id="KW-0175">Coiled coil</keyword>
<feature type="coiled-coil region" evidence="1">
    <location>
        <begin position="479"/>
        <end position="513"/>
    </location>
</feature>
<dbReference type="OrthoDB" id="326719at2759"/>
<protein>
    <submittedName>
        <fullName evidence="3">Uncharacterized protein</fullName>
    </submittedName>
</protein>
<evidence type="ECO:0000256" key="2">
    <source>
        <dbReference type="SAM" id="MobiDB-lite"/>
    </source>
</evidence>
<keyword evidence="4" id="KW-1185">Reference proteome</keyword>
<feature type="compositionally biased region" description="Polar residues" evidence="2">
    <location>
        <begin position="1017"/>
        <end position="1084"/>
    </location>
</feature>
<dbReference type="AlphaFoldDB" id="A0A078AJM9"/>
<dbReference type="Proteomes" id="UP000039865">
    <property type="component" value="Unassembled WGS sequence"/>
</dbReference>
<sequence length="1090" mass="126602">MNEAKIFLHFALSEKNEDERLQKVIKACKIIADIMPNDSINESVKASIPEILPKLIKMLPYLTTSIDMLLKAFIERFAIDTESISQFYKIFIEEFQSAAHNVIKDKCIDYMFKILRRLDKPLLISIQNSLETVLKSNYFIQDNNRDKAIEIAEYLMECLDDDEINPYIYQEFLGYNNTVDNVLSGNAMVDKKKTIRANSIISESGFGDSFISEFQNEAADMNLNFDDFKSALKTESKIDRIEAFMNSEDIFISTNKNIRGFLNKKDNLEVFVSLISRPHEVESRIWWKPSQRISLDSREIFDDYREFNLRNQNNYYLYDHKSLNKIDYINKNSELKNIYRSFNALQIFLAKDNLEIILDRFEGSLEKIILSLKDAFDPKSNANIEHCLILMRALISERPDESLELLIQTKKIILLMLQMIENRFVYSFFNQLLLRPQTLMIDLEIYNEFVLRELMECKFFEILIELTTLSNAKLETTIFEFILDKEKKLQQEKEKLEKEKQHEEEEAMMKSQSMMRDSSVQMQQQTPTFFMFSQILQQPGSKDAKNKQDSQKEDMSSTQNEITKDMNKDSQQQPKIPFTTAVKAFQILSDLLREHIEVIDDRNCFDFHKYQSEELVSHLFGREMSPTLLQSMFTMCMKIFCLTDGHTKTYNWFINEQTKKVSKNSSSMRTSSANVGGPQTLWGVSKVEVADYGSDITELLINILKTYQKSDSLRYLVKGELLKLIKLNFVEFQKYLLVAFKEQPNPKILPKIAPMKYQTYDIMNPFSRRKIQMIEFLLQVVNFDSTFLLYLSKDAWSQIVDHVFQHEYCPVYHQTFFKLLLKVMELRDENLLVTVIVCQNALSKIHQLYEEQYRAIEYKMDFKKQDLMTIVCLWVELVDMHFDKNDNFPGFSSQLDSSYSWKRIKALKQTVKIHDFVGILEKFYQFPYLTQTAMRGMPKFDHQDSAGTLFADDAHSNASMDGTTKFHKSRVANVNGEFVNTMKSNGVLSPRSGRNANGGQGLNKKTSFGGAIIMENPFQQKSQVPSKNEVQTPQSRQGIITSGSSRKLETKQNSGQQIGVSFKPNQPSSTNGSKATLPMISTANSKKKTK</sequence>
<evidence type="ECO:0000313" key="4">
    <source>
        <dbReference type="Proteomes" id="UP000039865"/>
    </source>
</evidence>
<feature type="compositionally biased region" description="Polar residues" evidence="2">
    <location>
        <begin position="984"/>
        <end position="995"/>
    </location>
</feature>
<name>A0A078AJM9_STYLE</name>
<gene>
    <name evidence="3" type="primary">Contig6310.g293</name>
    <name evidence="3" type="ORF">STYLEM_11123</name>
</gene>
<reference evidence="3 4" key="1">
    <citation type="submission" date="2014-06" db="EMBL/GenBank/DDBJ databases">
        <authorList>
            <person name="Swart Estienne"/>
        </authorList>
    </citation>
    <scope>NUCLEOTIDE SEQUENCE [LARGE SCALE GENOMIC DNA]</scope>
    <source>
        <strain evidence="3 4">130c</strain>
    </source>
</reference>
<feature type="region of interest" description="Disordered" evidence="2">
    <location>
        <begin position="984"/>
        <end position="1090"/>
    </location>
</feature>
<evidence type="ECO:0000313" key="3">
    <source>
        <dbReference type="EMBL" id="CDW82096.1"/>
    </source>
</evidence>
<dbReference type="EMBL" id="CCKQ01010568">
    <property type="protein sequence ID" value="CDW82096.1"/>
    <property type="molecule type" value="Genomic_DNA"/>
</dbReference>
<feature type="compositionally biased region" description="Basic and acidic residues" evidence="2">
    <location>
        <begin position="542"/>
        <end position="555"/>
    </location>
</feature>
<organism evidence="3 4">
    <name type="scientific">Stylonychia lemnae</name>
    <name type="common">Ciliate</name>
    <dbReference type="NCBI Taxonomy" id="5949"/>
    <lineage>
        <taxon>Eukaryota</taxon>
        <taxon>Sar</taxon>
        <taxon>Alveolata</taxon>
        <taxon>Ciliophora</taxon>
        <taxon>Intramacronucleata</taxon>
        <taxon>Spirotrichea</taxon>
        <taxon>Stichotrichia</taxon>
        <taxon>Sporadotrichida</taxon>
        <taxon>Oxytrichidae</taxon>
        <taxon>Stylonychinae</taxon>
        <taxon>Stylonychia</taxon>
    </lineage>
</organism>
<proteinExistence type="predicted"/>
<feature type="region of interest" description="Disordered" evidence="2">
    <location>
        <begin position="541"/>
        <end position="575"/>
    </location>
</feature>
<evidence type="ECO:0000256" key="1">
    <source>
        <dbReference type="SAM" id="Coils"/>
    </source>
</evidence>
<accession>A0A078AJM9</accession>
<dbReference type="InParanoid" id="A0A078AJM9"/>